<dbReference type="Proteomes" id="UP000265703">
    <property type="component" value="Unassembled WGS sequence"/>
</dbReference>
<sequence length="488" mass="57175">MVKVIQFDDDSEQHIHQKIVSNFPILRELGWICVKPDYRNTLHPYKVDAIKNGKLIQSAATTRNNLYIAPIRRNVPIKDEQSDSSESDNDKIPITKPNKSNRTIKNEVIVISDDDEDNVTGQNFNYSYITHRTTNDNLRSTNSNFDNSWLHSSSSSSQNVNQENSFSVNEFRVNILNKLHSNYGIPEGSSVRINIRSRSYICDDILNWINSAQVIDLIKNPIINITDEVVTDTGGGFRDLTEALWNDIRTKPFNGGGLFEDNVYLLRSSIEIDEWGYALLVGKLLLWSWMHNGAWPRWFHRCQLKYIIDGKNSFSCESILSEYLPSLYKLICDIRENNYNEAELIDWINLRNLDIDDILAINQETLSEFIADYEIIQRRVNSLRKLKEGFNFTRNIIDFKIYGWIKIEKDLYKSLSHKDFFDQFNETLNNHTINRNIRWSSFRRRIYDWFKQYIRKQSKSKLEKILSFIAGTSRIPLTNKITVISMYF</sequence>
<proteinExistence type="predicted"/>
<evidence type="ECO:0008006" key="4">
    <source>
        <dbReference type="Google" id="ProtNLM"/>
    </source>
</evidence>
<dbReference type="STRING" id="658196.A0A397RZG1"/>
<protein>
    <recommendedName>
        <fullName evidence="4">HECT domain-containing protein</fullName>
    </recommendedName>
</protein>
<dbReference type="AlphaFoldDB" id="A0A397RZG1"/>
<evidence type="ECO:0000256" key="1">
    <source>
        <dbReference type="SAM" id="MobiDB-lite"/>
    </source>
</evidence>
<evidence type="ECO:0000313" key="3">
    <source>
        <dbReference type="Proteomes" id="UP000265703"/>
    </source>
</evidence>
<name>A0A397RZG1_9GLOM</name>
<accession>A0A397RZG1</accession>
<organism evidence="2 3">
    <name type="scientific">Glomus cerebriforme</name>
    <dbReference type="NCBI Taxonomy" id="658196"/>
    <lineage>
        <taxon>Eukaryota</taxon>
        <taxon>Fungi</taxon>
        <taxon>Fungi incertae sedis</taxon>
        <taxon>Mucoromycota</taxon>
        <taxon>Glomeromycotina</taxon>
        <taxon>Glomeromycetes</taxon>
        <taxon>Glomerales</taxon>
        <taxon>Glomeraceae</taxon>
        <taxon>Glomus</taxon>
    </lineage>
</organism>
<evidence type="ECO:0000313" key="2">
    <source>
        <dbReference type="EMBL" id="RIA79078.1"/>
    </source>
</evidence>
<dbReference type="OrthoDB" id="2449951at2759"/>
<feature type="region of interest" description="Disordered" evidence="1">
    <location>
        <begin position="77"/>
        <end position="99"/>
    </location>
</feature>
<dbReference type="InterPro" id="IPR035983">
    <property type="entry name" value="Hect_E3_ubiquitin_ligase"/>
</dbReference>
<comment type="caution">
    <text evidence="2">The sequence shown here is derived from an EMBL/GenBank/DDBJ whole genome shotgun (WGS) entry which is preliminary data.</text>
</comment>
<dbReference type="GO" id="GO:0004842">
    <property type="term" value="F:ubiquitin-protein transferase activity"/>
    <property type="evidence" value="ECO:0007669"/>
    <property type="project" value="InterPro"/>
</dbReference>
<gene>
    <name evidence="2" type="ORF">C1645_127200</name>
</gene>
<keyword evidence="3" id="KW-1185">Reference proteome</keyword>
<dbReference type="SUPFAM" id="SSF56204">
    <property type="entry name" value="Hect, E3 ligase catalytic domain"/>
    <property type="match status" value="1"/>
</dbReference>
<dbReference type="EMBL" id="QKYT01001581">
    <property type="protein sequence ID" value="RIA79078.1"/>
    <property type="molecule type" value="Genomic_DNA"/>
</dbReference>
<reference evidence="2 3" key="1">
    <citation type="submission" date="2018-06" db="EMBL/GenBank/DDBJ databases">
        <title>Comparative genomics reveals the genomic features of Rhizophagus irregularis, R. cerebriforme, R. diaphanum and Gigaspora rosea, and their symbiotic lifestyle signature.</title>
        <authorList>
            <person name="Morin E."/>
            <person name="San Clemente H."/>
            <person name="Chen E.C.H."/>
            <person name="De La Providencia I."/>
            <person name="Hainaut M."/>
            <person name="Kuo A."/>
            <person name="Kohler A."/>
            <person name="Murat C."/>
            <person name="Tang N."/>
            <person name="Roy S."/>
            <person name="Loubradou J."/>
            <person name="Henrissat B."/>
            <person name="Grigoriev I.V."/>
            <person name="Corradi N."/>
            <person name="Roux C."/>
            <person name="Martin F.M."/>
        </authorList>
    </citation>
    <scope>NUCLEOTIDE SEQUENCE [LARGE SCALE GENOMIC DNA]</scope>
    <source>
        <strain evidence="2 3">DAOM 227022</strain>
    </source>
</reference>